<accession>A0ACB7CE40</accession>
<evidence type="ECO:0000313" key="1">
    <source>
        <dbReference type="EMBL" id="KAG4305846.1"/>
    </source>
</evidence>
<reference evidence="1 2" key="1">
    <citation type="journal article" date="2021" name="Commun. Biol.">
        <title>Genomic insights into the host specific adaptation of the Pneumocystis genus.</title>
        <authorList>
            <person name="Cisse O.H."/>
            <person name="Ma L."/>
            <person name="Dekker J.P."/>
            <person name="Khil P.P."/>
            <person name="Youn J.-H."/>
            <person name="Brenchley J.M."/>
            <person name="Blair R."/>
            <person name="Pahar B."/>
            <person name="Chabe M."/>
            <person name="Van Rompay K.K.A."/>
            <person name="Keesler R."/>
            <person name="Sukura A."/>
            <person name="Hirsch V."/>
            <person name="Kutty G."/>
            <person name="Liu Y."/>
            <person name="Peng L."/>
            <person name="Chen J."/>
            <person name="Song J."/>
            <person name="Weissenbacher-Lang C."/>
            <person name="Xu J."/>
            <person name="Upham N.S."/>
            <person name="Stajich J.E."/>
            <person name="Cuomo C.A."/>
            <person name="Cushion M.T."/>
            <person name="Kovacs J.A."/>
        </authorList>
    </citation>
    <scope>NUCLEOTIDE SEQUENCE [LARGE SCALE GENOMIC DNA]</scope>
    <source>
        <strain evidence="1 2">RABM</strain>
    </source>
</reference>
<gene>
    <name evidence="1" type="ORF">PORY_000756</name>
</gene>
<organism evidence="1 2">
    <name type="scientific">Pneumocystis oryctolagi</name>
    <dbReference type="NCBI Taxonomy" id="42067"/>
    <lineage>
        <taxon>Eukaryota</taxon>
        <taxon>Fungi</taxon>
        <taxon>Dikarya</taxon>
        <taxon>Ascomycota</taxon>
        <taxon>Taphrinomycotina</taxon>
        <taxon>Pneumocystomycetes</taxon>
        <taxon>Pneumocystaceae</taxon>
        <taxon>Pneumocystis</taxon>
    </lineage>
</organism>
<comment type="caution">
    <text evidence="1">The sequence shown here is derived from an EMBL/GenBank/DDBJ whole genome shotgun (WGS) entry which is preliminary data.</text>
</comment>
<name>A0ACB7CE40_9ASCO</name>
<evidence type="ECO:0000313" key="2">
    <source>
        <dbReference type="Proteomes" id="UP000768646"/>
    </source>
</evidence>
<keyword evidence="2" id="KW-1185">Reference proteome</keyword>
<protein>
    <submittedName>
        <fullName evidence="1">Uncharacterized protein</fullName>
    </submittedName>
</protein>
<proteinExistence type="predicted"/>
<sequence length="187" mass="21748">MLMEFFKDPIIVQLSPIKNLASSDPSKKLRKIISYEHNKKQRRKNLKGEKDSDSNIILYKSDYKGSNEKNSKKNIKKNNLNIEQDILVLNIKTKKYNDYLNSGEKKSFSSQKYSAKNIKNRDFSNSTSPVSITQALQDEFMWDTENNISYNISSDDYSLLSLNSDYDNNKTLACKKREKSSDSWILF</sequence>
<dbReference type="Proteomes" id="UP000768646">
    <property type="component" value="Unassembled WGS sequence"/>
</dbReference>
<dbReference type="EMBL" id="JABTEG010000002">
    <property type="protein sequence ID" value="KAG4305846.1"/>
    <property type="molecule type" value="Genomic_DNA"/>
</dbReference>